<evidence type="ECO:0000256" key="3">
    <source>
        <dbReference type="ARBA" id="ARBA00011738"/>
    </source>
</evidence>
<dbReference type="FunFam" id="1.20.58.220:FF:000004">
    <property type="entry name" value="Phosphate-specific transport system accessory protein PhoU"/>
    <property type="match status" value="1"/>
</dbReference>
<dbReference type="InterPro" id="IPR028366">
    <property type="entry name" value="PhoU"/>
</dbReference>
<evidence type="ECO:0000256" key="6">
    <source>
        <dbReference type="ARBA" id="ARBA00022592"/>
    </source>
</evidence>
<comment type="similarity">
    <text evidence="2 8">Belongs to the PhoU family.</text>
</comment>
<gene>
    <name evidence="10" type="ORF">ATZ36_15930</name>
</gene>
<reference evidence="10 11" key="1">
    <citation type="submission" date="2015-11" db="EMBL/GenBank/DDBJ databases">
        <title>Evidence for parallel genomic evolution in an endosymbiosis of termite gut flagellates.</title>
        <authorList>
            <person name="Zheng H."/>
        </authorList>
    </citation>
    <scope>NUCLEOTIDE SEQUENCE [LARGE SCALE GENOMIC DNA]</scope>
    <source>
        <strain evidence="10 11">CET450</strain>
    </source>
</reference>
<proteinExistence type="inferred from homology"/>
<dbReference type="EMBL" id="LNVX01000228">
    <property type="protein sequence ID" value="OEG71148.1"/>
    <property type="molecule type" value="Genomic_DNA"/>
</dbReference>
<sequence>MRRFDVEMSDLQNHLLDMAGLVQEMIKTAIQELVERDPKQADTVFYLEKEVNIQEIIIDDKCLKLIALNQPVGVDLRFITSAMRINSDLERMGDEAVNISEMALDLIKYPKIKSLIYIPKIVEAVQNMVMDCIRAFNTSDSKLALSVLAKDDEVDDLKERVLANLKSLILKSSDIDTIQRAIDLIFVTKSIERLGDHATNISEDIIFMVHGKDVRHPYSSKMARKAL</sequence>
<dbReference type="GO" id="GO:0045936">
    <property type="term" value="P:negative regulation of phosphate metabolic process"/>
    <property type="evidence" value="ECO:0007669"/>
    <property type="project" value="InterPro"/>
</dbReference>
<evidence type="ECO:0000313" key="10">
    <source>
        <dbReference type="EMBL" id="OEG71148.1"/>
    </source>
</evidence>
<dbReference type="AlphaFoldDB" id="A0A1E5IMG7"/>
<dbReference type="NCBIfam" id="TIGR02135">
    <property type="entry name" value="phoU_full"/>
    <property type="match status" value="1"/>
</dbReference>
<dbReference type="InterPro" id="IPR038078">
    <property type="entry name" value="PhoU-like_sf"/>
</dbReference>
<keyword evidence="6 8" id="KW-0592">Phosphate transport</keyword>
<evidence type="ECO:0000256" key="4">
    <source>
        <dbReference type="ARBA" id="ARBA00022448"/>
    </source>
</evidence>
<dbReference type="GO" id="GO:0030643">
    <property type="term" value="P:intracellular phosphate ion homeostasis"/>
    <property type="evidence" value="ECO:0007669"/>
    <property type="project" value="InterPro"/>
</dbReference>
<feature type="domain" description="PhoU" evidence="9">
    <location>
        <begin position="120"/>
        <end position="205"/>
    </location>
</feature>
<evidence type="ECO:0000259" key="9">
    <source>
        <dbReference type="Pfam" id="PF01895"/>
    </source>
</evidence>
<name>A0A1E5IMG7_ENDTX</name>
<comment type="function">
    <text evidence="7 8">Plays a role in the regulation of phosphate uptake.</text>
</comment>
<evidence type="ECO:0000256" key="5">
    <source>
        <dbReference type="ARBA" id="ARBA00022490"/>
    </source>
</evidence>
<keyword evidence="11" id="KW-1185">Reference proteome</keyword>
<dbReference type="Gene3D" id="1.20.58.220">
    <property type="entry name" value="Phosphate transport system protein phou homolog 2, domain 2"/>
    <property type="match status" value="1"/>
</dbReference>
<dbReference type="InterPro" id="IPR026022">
    <property type="entry name" value="PhoU_dom"/>
</dbReference>
<feature type="domain" description="PhoU" evidence="9">
    <location>
        <begin position="15"/>
        <end position="102"/>
    </location>
</feature>
<organism evidence="10 11">
    <name type="scientific">Endomicrobium trichonymphae</name>
    <dbReference type="NCBI Taxonomy" id="1408204"/>
    <lineage>
        <taxon>Bacteria</taxon>
        <taxon>Pseudomonadati</taxon>
        <taxon>Elusimicrobiota</taxon>
        <taxon>Endomicrobiia</taxon>
        <taxon>Endomicrobiales</taxon>
        <taxon>Endomicrobiaceae</taxon>
        <taxon>Candidatus Endomicrobiellum</taxon>
    </lineage>
</organism>
<dbReference type="Proteomes" id="UP000095237">
    <property type="component" value="Unassembled WGS sequence"/>
</dbReference>
<evidence type="ECO:0000313" key="11">
    <source>
        <dbReference type="Proteomes" id="UP000095237"/>
    </source>
</evidence>
<evidence type="ECO:0000256" key="2">
    <source>
        <dbReference type="ARBA" id="ARBA00008107"/>
    </source>
</evidence>
<evidence type="ECO:0000256" key="1">
    <source>
        <dbReference type="ARBA" id="ARBA00004496"/>
    </source>
</evidence>
<comment type="subunit">
    <text evidence="3 8">Homodimer.</text>
</comment>
<keyword evidence="4 8" id="KW-0813">Transport</keyword>
<dbReference type="PIRSF" id="PIRSF003107">
    <property type="entry name" value="PhoU"/>
    <property type="match status" value="1"/>
</dbReference>
<dbReference type="SUPFAM" id="SSF109755">
    <property type="entry name" value="PhoU-like"/>
    <property type="match status" value="1"/>
</dbReference>
<evidence type="ECO:0000256" key="8">
    <source>
        <dbReference type="PIRNR" id="PIRNR003107"/>
    </source>
</evidence>
<dbReference type="Pfam" id="PF01895">
    <property type="entry name" value="PhoU"/>
    <property type="match status" value="2"/>
</dbReference>
<dbReference type="GO" id="GO:0005737">
    <property type="term" value="C:cytoplasm"/>
    <property type="evidence" value="ECO:0007669"/>
    <property type="project" value="UniProtKB-SubCell"/>
</dbReference>
<comment type="subcellular location">
    <subcellularLocation>
        <location evidence="1 8">Cytoplasm</location>
    </subcellularLocation>
</comment>
<dbReference type="PANTHER" id="PTHR42930">
    <property type="entry name" value="PHOSPHATE-SPECIFIC TRANSPORT SYSTEM ACCESSORY PROTEIN PHOU"/>
    <property type="match status" value="1"/>
</dbReference>
<accession>A0A1E5IMG7</accession>
<dbReference type="PANTHER" id="PTHR42930:SF3">
    <property type="entry name" value="PHOSPHATE-SPECIFIC TRANSPORT SYSTEM ACCESSORY PROTEIN PHOU"/>
    <property type="match status" value="1"/>
</dbReference>
<comment type="caution">
    <text evidence="10">The sequence shown here is derived from an EMBL/GenBank/DDBJ whole genome shotgun (WGS) entry which is preliminary data.</text>
</comment>
<protein>
    <recommendedName>
        <fullName evidence="8">Phosphate-specific transport system accessory protein PhoU</fullName>
    </recommendedName>
</protein>
<evidence type="ECO:0000256" key="7">
    <source>
        <dbReference type="ARBA" id="ARBA00056181"/>
    </source>
</evidence>
<dbReference type="GO" id="GO:0006817">
    <property type="term" value="P:phosphate ion transport"/>
    <property type="evidence" value="ECO:0007669"/>
    <property type="project" value="UniProtKB-KW"/>
</dbReference>
<keyword evidence="5 8" id="KW-0963">Cytoplasm</keyword>